<accession>A0ABN8P695</accession>
<reference evidence="2 3" key="1">
    <citation type="submission" date="2022-05" db="EMBL/GenBank/DDBJ databases">
        <authorList>
            <consortium name="Genoscope - CEA"/>
            <person name="William W."/>
        </authorList>
    </citation>
    <scope>NUCLEOTIDE SEQUENCE [LARGE SCALE GENOMIC DNA]</scope>
</reference>
<feature type="compositionally biased region" description="Basic and acidic residues" evidence="1">
    <location>
        <begin position="101"/>
        <end position="117"/>
    </location>
</feature>
<name>A0ABN8P695_9CNID</name>
<sequence>MSKEIKETWDVLVPVGSGVCRQCRGDHLRTVGSTDADSEVQDPGLASTSHPEPQIHEPSCSTESAEEIVEPPQLLPPATEESEQLSATPVLHVRFQEDLISEHSDRDSDPSDRHSDALSRTSSGSQESLGAAEKSAEWQPTPQIQHRLYYLNNFLRMATEGRVSPVRSQCQCDVLTMSSRTQRYYRKKAEQAIEGVLESIAPGNASWLYHQVMHRRIRLKAAEGIVEDTLVARLVILYEEAANWYTRQQILSLFVNDYSKSELLALIPGLSKWRIDEARKHAFQTKSGQPIDPPRITRCRLDAVKVDHFLDFLSSPSVLQDVAYGTRTLKLESGESLEIPNMVCGASLKKSLAGLDSTQTDGVQALATLEDITHQLKQAGLDSTMADNILVRLKAGRQYLKTDFKIHTASESPCADHCRVFALSRTEKEYNGQCQHQHTITCDRCEDLKNVVSDLQLALDSGEVHLSPDKREELQHDLSCAAPSIEDWKSHVLRSVHQDAAKSEIVDSLKPSQILLIIDWAMKFIPTSFRETQRDWFGKKGKSWHLSVAITKAEDGTIEGEIIEAQAGKDICDRRAAALKSHIRRYINEGNDVKTASDMKAAIDSHGGVKGCYSVVCKVDERSQNMTKHSLSGIQSLNNFVFTESGEMIAWRAYNVGPGKVFSAASLAHPPQFPIASRKTRCQQLTWAGH</sequence>
<dbReference type="EMBL" id="CALNXK010000050">
    <property type="protein sequence ID" value="CAH3131860.1"/>
    <property type="molecule type" value="Genomic_DNA"/>
</dbReference>
<organism evidence="2 3">
    <name type="scientific">Porites lobata</name>
    <dbReference type="NCBI Taxonomy" id="104759"/>
    <lineage>
        <taxon>Eukaryota</taxon>
        <taxon>Metazoa</taxon>
        <taxon>Cnidaria</taxon>
        <taxon>Anthozoa</taxon>
        <taxon>Hexacorallia</taxon>
        <taxon>Scleractinia</taxon>
        <taxon>Fungiina</taxon>
        <taxon>Poritidae</taxon>
        <taxon>Porites</taxon>
    </lineage>
</organism>
<dbReference type="PANTHER" id="PTHR33845">
    <property type="entry name" value="C2H2-TYPE DOMAIN-CONTAINING PROTEIN"/>
    <property type="match status" value="1"/>
</dbReference>
<protein>
    <submittedName>
        <fullName evidence="2">Uncharacterized protein</fullName>
    </submittedName>
</protein>
<dbReference type="PANTHER" id="PTHR33845:SF1">
    <property type="entry name" value="C2H2-TYPE DOMAIN-CONTAINING PROTEIN"/>
    <property type="match status" value="1"/>
</dbReference>
<feature type="compositionally biased region" description="Polar residues" evidence="1">
    <location>
        <begin position="118"/>
        <end position="128"/>
    </location>
</feature>
<evidence type="ECO:0000313" key="2">
    <source>
        <dbReference type="EMBL" id="CAH3131860.1"/>
    </source>
</evidence>
<evidence type="ECO:0000256" key="1">
    <source>
        <dbReference type="SAM" id="MobiDB-lite"/>
    </source>
</evidence>
<feature type="region of interest" description="Disordered" evidence="1">
    <location>
        <begin position="101"/>
        <end position="139"/>
    </location>
</feature>
<keyword evidence="3" id="KW-1185">Reference proteome</keyword>
<dbReference type="Proteomes" id="UP001159405">
    <property type="component" value="Unassembled WGS sequence"/>
</dbReference>
<comment type="caution">
    <text evidence="2">The sequence shown here is derived from an EMBL/GenBank/DDBJ whole genome shotgun (WGS) entry which is preliminary data.</text>
</comment>
<proteinExistence type="predicted"/>
<evidence type="ECO:0000313" key="3">
    <source>
        <dbReference type="Proteomes" id="UP001159405"/>
    </source>
</evidence>
<feature type="region of interest" description="Disordered" evidence="1">
    <location>
        <begin position="29"/>
        <end position="70"/>
    </location>
</feature>
<gene>
    <name evidence="2" type="ORF">PLOB_00036312</name>
</gene>